<evidence type="ECO:0000313" key="2">
    <source>
        <dbReference type="EMBL" id="KDR74145.1"/>
    </source>
</evidence>
<dbReference type="HOGENOM" id="CLU_083070_0_0_1"/>
<dbReference type="OrthoDB" id="271448at2759"/>
<sequence>MRFATFAAAAAIALSGVTATPVRRAFGFDLTFVLGGFDLSHDNKYGSPLEPWKHGSKPGWYYGSHPERYPYLPCLGGIICRILSYFPYGLHCPVKKPPPPPNDGYFPTFTNITGATQADGFQTFGLVDTDADCKAMCNTVAGCNFVNAYHDVNGKDGSTQLTCSLFTSCHDASTADNRGGQSQPDGSIDFITSSDGWCKNGQKVVDAA</sequence>
<dbReference type="EMBL" id="KL142384">
    <property type="protein sequence ID" value="KDR74145.1"/>
    <property type="molecule type" value="Genomic_DNA"/>
</dbReference>
<reference evidence="3" key="1">
    <citation type="journal article" date="2014" name="Proc. Natl. Acad. Sci. U.S.A.">
        <title>Extensive sampling of basidiomycete genomes demonstrates inadequacy of the white-rot/brown-rot paradigm for wood decay fungi.</title>
        <authorList>
            <person name="Riley R."/>
            <person name="Salamov A.A."/>
            <person name="Brown D.W."/>
            <person name="Nagy L.G."/>
            <person name="Floudas D."/>
            <person name="Held B.W."/>
            <person name="Levasseur A."/>
            <person name="Lombard V."/>
            <person name="Morin E."/>
            <person name="Otillar R."/>
            <person name="Lindquist E.A."/>
            <person name="Sun H."/>
            <person name="LaButti K.M."/>
            <person name="Schmutz J."/>
            <person name="Jabbour D."/>
            <person name="Luo H."/>
            <person name="Baker S.E."/>
            <person name="Pisabarro A.G."/>
            <person name="Walton J.D."/>
            <person name="Blanchette R.A."/>
            <person name="Henrissat B."/>
            <person name="Martin F."/>
            <person name="Cullen D."/>
            <person name="Hibbett D.S."/>
            <person name="Grigoriev I.V."/>
        </authorList>
    </citation>
    <scope>NUCLEOTIDE SEQUENCE [LARGE SCALE GENOMIC DNA]</scope>
    <source>
        <strain evidence="3">CBS 339.88</strain>
    </source>
</reference>
<dbReference type="AlphaFoldDB" id="A0A067ST72"/>
<dbReference type="Proteomes" id="UP000027222">
    <property type="component" value="Unassembled WGS sequence"/>
</dbReference>
<gene>
    <name evidence="2" type="ORF">GALMADRAFT_71683</name>
</gene>
<feature type="signal peptide" evidence="1">
    <location>
        <begin position="1"/>
        <end position="19"/>
    </location>
</feature>
<feature type="chain" id="PRO_5001646123" description="Apple domain-containing protein" evidence="1">
    <location>
        <begin position="20"/>
        <end position="208"/>
    </location>
</feature>
<keyword evidence="1" id="KW-0732">Signal</keyword>
<name>A0A067ST72_GALM3</name>
<evidence type="ECO:0008006" key="4">
    <source>
        <dbReference type="Google" id="ProtNLM"/>
    </source>
</evidence>
<keyword evidence="3" id="KW-1185">Reference proteome</keyword>
<accession>A0A067ST72</accession>
<evidence type="ECO:0000256" key="1">
    <source>
        <dbReference type="SAM" id="SignalP"/>
    </source>
</evidence>
<proteinExistence type="predicted"/>
<protein>
    <recommendedName>
        <fullName evidence="4">Apple domain-containing protein</fullName>
    </recommendedName>
</protein>
<organism evidence="2 3">
    <name type="scientific">Galerina marginata (strain CBS 339.88)</name>
    <dbReference type="NCBI Taxonomy" id="685588"/>
    <lineage>
        <taxon>Eukaryota</taxon>
        <taxon>Fungi</taxon>
        <taxon>Dikarya</taxon>
        <taxon>Basidiomycota</taxon>
        <taxon>Agaricomycotina</taxon>
        <taxon>Agaricomycetes</taxon>
        <taxon>Agaricomycetidae</taxon>
        <taxon>Agaricales</taxon>
        <taxon>Agaricineae</taxon>
        <taxon>Strophariaceae</taxon>
        <taxon>Galerina</taxon>
    </lineage>
</organism>
<evidence type="ECO:0000313" key="3">
    <source>
        <dbReference type="Proteomes" id="UP000027222"/>
    </source>
</evidence>
<dbReference type="STRING" id="685588.A0A067ST72"/>